<protein>
    <submittedName>
        <fullName evidence="2">Nuclear transport factor 2 family protein</fullName>
    </submittedName>
</protein>
<dbReference type="SUPFAM" id="SSF54427">
    <property type="entry name" value="NTF2-like"/>
    <property type="match status" value="1"/>
</dbReference>
<reference evidence="2" key="1">
    <citation type="submission" date="2020-11" db="EMBL/GenBank/DDBJ databases">
        <title>Novosphingobium aureum sp. nov., a marine bacterium isolated from sediment of a salt flat.</title>
        <authorList>
            <person name="Yoo Y."/>
            <person name="Kim J.-J."/>
        </authorList>
    </citation>
    <scope>NUCLEOTIDE SEQUENCE</scope>
    <source>
        <strain evidence="2">YJ-S2-02</strain>
    </source>
</reference>
<dbReference type="InterPro" id="IPR037401">
    <property type="entry name" value="SnoaL-like"/>
</dbReference>
<dbReference type="Gene3D" id="3.10.450.50">
    <property type="match status" value="1"/>
</dbReference>
<dbReference type="AlphaFoldDB" id="A0A931HEI1"/>
<name>A0A931HEI1_9SPHN</name>
<dbReference type="Proteomes" id="UP000617634">
    <property type="component" value="Unassembled WGS sequence"/>
</dbReference>
<organism evidence="2 3">
    <name type="scientific">Novosphingobium aureum</name>
    <dbReference type="NCBI Taxonomy" id="2792964"/>
    <lineage>
        <taxon>Bacteria</taxon>
        <taxon>Pseudomonadati</taxon>
        <taxon>Pseudomonadota</taxon>
        <taxon>Alphaproteobacteria</taxon>
        <taxon>Sphingomonadales</taxon>
        <taxon>Sphingomonadaceae</taxon>
        <taxon>Novosphingobium</taxon>
    </lineage>
</organism>
<evidence type="ECO:0000313" key="3">
    <source>
        <dbReference type="Proteomes" id="UP000617634"/>
    </source>
</evidence>
<keyword evidence="3" id="KW-1185">Reference proteome</keyword>
<proteinExistence type="predicted"/>
<dbReference type="Pfam" id="PF13577">
    <property type="entry name" value="SnoaL_4"/>
    <property type="match status" value="1"/>
</dbReference>
<evidence type="ECO:0000313" key="2">
    <source>
        <dbReference type="EMBL" id="MBH0114635.1"/>
    </source>
</evidence>
<gene>
    <name evidence="2" type="ORF">I5E68_16930</name>
</gene>
<evidence type="ECO:0000259" key="1">
    <source>
        <dbReference type="Pfam" id="PF13577"/>
    </source>
</evidence>
<accession>A0A931HEI1</accession>
<feature type="domain" description="SnoaL-like" evidence="1">
    <location>
        <begin position="2"/>
        <end position="127"/>
    </location>
</feature>
<sequence>MSDYEAIQNLKARYCQAADSSPEDRDAAIARLMALFASDVRADYGFGEMDDPQAICTILTDKIGGGSEWMVHNIHSPLIEIAGDEASAAWTVNVRMKRRQTGNIDFVFGRYRDRFRREDGEWKISRVAFDRYE</sequence>
<dbReference type="RefSeq" id="WP_197166178.1">
    <property type="nucleotide sequence ID" value="NZ_JADZGI010000003.1"/>
</dbReference>
<comment type="caution">
    <text evidence="2">The sequence shown here is derived from an EMBL/GenBank/DDBJ whole genome shotgun (WGS) entry which is preliminary data.</text>
</comment>
<dbReference type="InterPro" id="IPR032710">
    <property type="entry name" value="NTF2-like_dom_sf"/>
</dbReference>
<dbReference type="EMBL" id="JADZGI010000003">
    <property type="protein sequence ID" value="MBH0114635.1"/>
    <property type="molecule type" value="Genomic_DNA"/>
</dbReference>